<protein>
    <submittedName>
        <fullName evidence="1">Uncharacterized protein</fullName>
    </submittedName>
</protein>
<dbReference type="Proteomes" id="UP000255233">
    <property type="component" value="Unassembled WGS sequence"/>
</dbReference>
<gene>
    <name evidence="1" type="ORF">NCTC11190_01359</name>
</gene>
<sequence>MKKLMIVSAVSLLAACSAVDKSDLEIRQKPTLTLGYAYLNDAGENTTAQEIR</sequence>
<keyword evidence="2" id="KW-1185">Reference proteome</keyword>
<accession>A0A379MR66</accession>
<evidence type="ECO:0000313" key="2">
    <source>
        <dbReference type="Proteomes" id="UP000255233"/>
    </source>
</evidence>
<evidence type="ECO:0000313" key="1">
    <source>
        <dbReference type="EMBL" id="SUE34141.1"/>
    </source>
</evidence>
<dbReference type="EMBL" id="UGVL01000001">
    <property type="protein sequence ID" value="SUE34141.1"/>
    <property type="molecule type" value="Genomic_DNA"/>
</dbReference>
<dbReference type="RefSeq" id="WP_156877469.1">
    <property type="nucleotide sequence ID" value="NZ_UGVL01000001.1"/>
</dbReference>
<dbReference type="AlphaFoldDB" id="A0A379MR66"/>
<proteinExistence type="predicted"/>
<organism evidence="1 2">
    <name type="scientific">Rikenella microfusus</name>
    <dbReference type="NCBI Taxonomy" id="28139"/>
    <lineage>
        <taxon>Bacteria</taxon>
        <taxon>Pseudomonadati</taxon>
        <taxon>Bacteroidota</taxon>
        <taxon>Bacteroidia</taxon>
        <taxon>Bacteroidales</taxon>
        <taxon>Rikenellaceae</taxon>
        <taxon>Rikenella</taxon>
    </lineage>
</organism>
<name>A0A379MR66_9BACT</name>
<dbReference type="STRING" id="880526.GCA_000427365_02293"/>
<dbReference type="PROSITE" id="PS51257">
    <property type="entry name" value="PROKAR_LIPOPROTEIN"/>
    <property type="match status" value="1"/>
</dbReference>
<reference evidence="1 2" key="1">
    <citation type="submission" date="2018-06" db="EMBL/GenBank/DDBJ databases">
        <authorList>
            <consortium name="Pathogen Informatics"/>
            <person name="Doyle S."/>
        </authorList>
    </citation>
    <scope>NUCLEOTIDE SEQUENCE [LARGE SCALE GENOMIC DNA]</scope>
    <source>
        <strain evidence="1 2">NCTC11190</strain>
    </source>
</reference>